<name>A0A1S2XF78_CICAR</name>
<dbReference type="GO" id="GO:0003676">
    <property type="term" value="F:nucleic acid binding"/>
    <property type="evidence" value="ECO:0007669"/>
    <property type="project" value="InterPro"/>
</dbReference>
<organism evidence="4 5">
    <name type="scientific">Cicer arietinum</name>
    <name type="common">Chickpea</name>
    <name type="synonym">Garbanzo</name>
    <dbReference type="NCBI Taxonomy" id="3827"/>
    <lineage>
        <taxon>Eukaryota</taxon>
        <taxon>Viridiplantae</taxon>
        <taxon>Streptophyta</taxon>
        <taxon>Embryophyta</taxon>
        <taxon>Tracheophyta</taxon>
        <taxon>Spermatophyta</taxon>
        <taxon>Magnoliopsida</taxon>
        <taxon>eudicotyledons</taxon>
        <taxon>Gunneridae</taxon>
        <taxon>Pentapetalae</taxon>
        <taxon>rosids</taxon>
        <taxon>fabids</taxon>
        <taxon>Fabales</taxon>
        <taxon>Fabaceae</taxon>
        <taxon>Papilionoideae</taxon>
        <taxon>50 kb inversion clade</taxon>
        <taxon>NPAAA clade</taxon>
        <taxon>Hologalegina</taxon>
        <taxon>IRL clade</taxon>
        <taxon>Cicereae</taxon>
        <taxon>Cicer</taxon>
    </lineage>
</organism>
<dbReference type="AlphaFoldDB" id="A0A1S2XF78"/>
<dbReference type="GeneID" id="101513737"/>
<dbReference type="InterPro" id="IPR003690">
    <property type="entry name" value="MTERF"/>
</dbReference>
<dbReference type="GO" id="GO:0006353">
    <property type="term" value="P:DNA-templated transcription termination"/>
    <property type="evidence" value="ECO:0007669"/>
    <property type="project" value="UniProtKB-KW"/>
</dbReference>
<dbReference type="InterPro" id="IPR038538">
    <property type="entry name" value="MTERF_sf"/>
</dbReference>
<protein>
    <submittedName>
        <fullName evidence="5">Transcription termination factor MTERF15, mitochondrial</fullName>
    </submittedName>
</protein>
<evidence type="ECO:0000256" key="2">
    <source>
        <dbReference type="ARBA" id="ARBA00022472"/>
    </source>
</evidence>
<dbReference type="KEGG" id="cam:101513737"/>
<reference evidence="5" key="2">
    <citation type="submission" date="2025-08" db="UniProtKB">
        <authorList>
            <consortium name="RefSeq"/>
        </authorList>
    </citation>
    <scope>IDENTIFICATION</scope>
    <source>
        <tissue evidence="5">Etiolated seedlings</tissue>
    </source>
</reference>
<reference evidence="4" key="1">
    <citation type="journal article" date="2013" name="Nat. Biotechnol.">
        <title>Draft genome sequence of chickpea (Cicer arietinum) provides a resource for trait improvement.</title>
        <authorList>
            <person name="Varshney R.K."/>
            <person name="Song C."/>
            <person name="Saxena R.K."/>
            <person name="Azam S."/>
            <person name="Yu S."/>
            <person name="Sharpe A.G."/>
            <person name="Cannon S."/>
            <person name="Baek J."/>
            <person name="Rosen B.D."/>
            <person name="Tar'an B."/>
            <person name="Millan T."/>
            <person name="Zhang X."/>
            <person name="Ramsay L.D."/>
            <person name="Iwata A."/>
            <person name="Wang Y."/>
            <person name="Nelson W."/>
            <person name="Farmer A.D."/>
            <person name="Gaur P.M."/>
            <person name="Soderlund C."/>
            <person name="Penmetsa R.V."/>
            <person name="Xu C."/>
            <person name="Bharti A.K."/>
            <person name="He W."/>
            <person name="Winter P."/>
            <person name="Zhao S."/>
            <person name="Hane J.K."/>
            <person name="Carrasquilla-Garcia N."/>
            <person name="Condie J.A."/>
            <person name="Upadhyaya H.D."/>
            <person name="Luo M.C."/>
            <person name="Thudi M."/>
            <person name="Gowda C.L."/>
            <person name="Singh N.P."/>
            <person name="Lichtenzveig J."/>
            <person name="Gali K.K."/>
            <person name="Rubio J."/>
            <person name="Nadarajan N."/>
            <person name="Dolezel J."/>
            <person name="Bansal K.C."/>
            <person name="Xu X."/>
            <person name="Edwards D."/>
            <person name="Zhang G."/>
            <person name="Kahl G."/>
            <person name="Gil J."/>
            <person name="Singh K.B."/>
            <person name="Datta S.K."/>
            <person name="Jackson S.A."/>
            <person name="Wang J."/>
            <person name="Cook D.R."/>
        </authorList>
    </citation>
    <scope>NUCLEOTIDE SEQUENCE [LARGE SCALE GENOMIC DNA]</scope>
    <source>
        <strain evidence="4">cv. CDC Frontier</strain>
    </source>
</reference>
<dbReference type="PANTHER" id="PTHR13068">
    <property type="entry name" value="CGI-12 PROTEIN-RELATED"/>
    <property type="match status" value="1"/>
</dbReference>
<keyword evidence="2" id="KW-0804">Transcription</keyword>
<comment type="similarity">
    <text evidence="1">Belongs to the mTERF family.</text>
</comment>
<dbReference type="OrthoDB" id="637682at2759"/>
<keyword evidence="4" id="KW-1185">Reference proteome</keyword>
<dbReference type="STRING" id="3827.A0A1S2XF78"/>
<accession>A0A1S2XF78</accession>
<evidence type="ECO:0000313" key="5">
    <source>
        <dbReference type="RefSeq" id="XP_004488436.1"/>
    </source>
</evidence>
<dbReference type="PaxDb" id="3827-XP_004488436.1"/>
<keyword evidence="2" id="KW-0806">Transcription termination</keyword>
<dbReference type="RefSeq" id="XP_004488436.1">
    <property type="nucleotide sequence ID" value="XM_004488379.3"/>
</dbReference>
<dbReference type="Proteomes" id="UP000087171">
    <property type="component" value="Chromosome Ca1"/>
</dbReference>
<keyword evidence="3" id="KW-0809">Transit peptide</keyword>
<evidence type="ECO:0000256" key="1">
    <source>
        <dbReference type="ARBA" id="ARBA00007692"/>
    </source>
</evidence>
<evidence type="ECO:0000313" key="4">
    <source>
        <dbReference type="Proteomes" id="UP000087171"/>
    </source>
</evidence>
<keyword evidence="2" id="KW-0805">Transcription regulation</keyword>
<dbReference type="FunFam" id="1.25.70.10:FF:000030">
    <property type="entry name" value="Transcription termination factor MTERF15 mitochondrial"/>
    <property type="match status" value="1"/>
</dbReference>
<gene>
    <name evidence="5" type="primary">LOC101513737</name>
</gene>
<dbReference type="SMART" id="SM00733">
    <property type="entry name" value="Mterf"/>
    <property type="match status" value="6"/>
</dbReference>
<dbReference type="Pfam" id="PF02536">
    <property type="entry name" value="mTERF"/>
    <property type="match status" value="2"/>
</dbReference>
<dbReference type="eggNOG" id="KOG1267">
    <property type="taxonomic scope" value="Eukaryota"/>
</dbReference>
<dbReference type="Gene3D" id="1.25.70.10">
    <property type="entry name" value="Transcription termination factor 3, mitochondrial"/>
    <property type="match status" value="1"/>
</dbReference>
<sequence length="447" mass="52162">MQFGKALRRNVLILSYTCSTFSTISHHTTTKHILQTSHYRKQILLANLFQSYGFPSSTLHNFLSHNHFLFNSETSELRKSLSTLFSFQIPQKTLISLVRDCPSVLEPQFLHNWELGFPELKSKVPDTSPLMIANLLRCSRRFHLNPVEISQKVEVFKGLGFSENVMERVLEEFPSAIVMRESEIVGVIDFLVEFGILREEIDRVVRLYPRVLGFGVEDRLKPFIHELRGLGFSRREVRTKIVRDPRILGMEIGEFSRCLKLLQSLKCREAIKERIFGEGLVRACFEVKLRVDCLCSHGLIRRDALKVLWKEPRLIAYDLEDIEKKIEFLVHRMKYSVDCLHEVPEYLGVNFEKQIVPRYNVIEYLKGKDAIGFEVGLKDLVKPTRLRFYNLYVKPYPECEKIYGRFSGKVEVKSKHPPGLWKLFKPQKFPQTDQDVKNMKAFMDSLV</sequence>
<dbReference type="PANTHER" id="PTHR13068:SF23">
    <property type="entry name" value="TRANSCRIPTION TERMINATION FACTOR MTERF15, MITOCHONDRIAL"/>
    <property type="match status" value="1"/>
</dbReference>
<proteinExistence type="inferred from homology"/>
<evidence type="ECO:0000256" key="3">
    <source>
        <dbReference type="ARBA" id="ARBA00022946"/>
    </source>
</evidence>